<organism evidence="6 7">
    <name type="scientific">Demequina litorisediminis</name>
    <dbReference type="NCBI Taxonomy" id="1849022"/>
    <lineage>
        <taxon>Bacteria</taxon>
        <taxon>Bacillati</taxon>
        <taxon>Actinomycetota</taxon>
        <taxon>Actinomycetes</taxon>
        <taxon>Micrococcales</taxon>
        <taxon>Demequinaceae</taxon>
        <taxon>Demequina</taxon>
    </lineage>
</organism>
<dbReference type="EMBL" id="BSUN01000001">
    <property type="protein sequence ID" value="GMA37322.1"/>
    <property type="molecule type" value="Genomic_DNA"/>
</dbReference>
<dbReference type="PANTHER" id="PTHR23100">
    <property type="entry name" value="ARGININE BIOSYNTHESIS BIFUNCTIONAL PROTEIN ARGJ"/>
    <property type="match status" value="1"/>
</dbReference>
<dbReference type="Proteomes" id="UP001157125">
    <property type="component" value="Unassembled WGS sequence"/>
</dbReference>
<evidence type="ECO:0000256" key="2">
    <source>
        <dbReference type="ARBA" id="ARBA00011475"/>
    </source>
</evidence>
<keyword evidence="3" id="KW-0808">Transferase</keyword>
<reference evidence="7" key="1">
    <citation type="journal article" date="2019" name="Int. J. Syst. Evol. Microbiol.">
        <title>The Global Catalogue of Microorganisms (GCM) 10K type strain sequencing project: providing services to taxonomists for standard genome sequencing and annotation.</title>
        <authorList>
            <consortium name="The Broad Institute Genomics Platform"/>
            <consortium name="The Broad Institute Genome Sequencing Center for Infectious Disease"/>
            <person name="Wu L."/>
            <person name="Ma J."/>
        </authorList>
    </citation>
    <scope>NUCLEOTIDE SEQUENCE [LARGE SCALE GENOMIC DNA]</scope>
    <source>
        <strain evidence="7">NBRC 112299</strain>
    </source>
</reference>
<evidence type="ECO:0000256" key="1">
    <source>
        <dbReference type="ARBA" id="ARBA00006774"/>
    </source>
</evidence>
<dbReference type="Gene3D" id="3.10.20.340">
    <property type="entry name" value="ArgJ beta chain, C-terminal domain"/>
    <property type="match status" value="1"/>
</dbReference>
<dbReference type="InterPro" id="IPR016117">
    <property type="entry name" value="ArgJ-like_dom_sf"/>
</dbReference>
<evidence type="ECO:0000256" key="3">
    <source>
        <dbReference type="ARBA" id="ARBA00022679"/>
    </source>
</evidence>
<dbReference type="InterPro" id="IPR042195">
    <property type="entry name" value="ArgJ_beta_C"/>
</dbReference>
<evidence type="ECO:0008006" key="8">
    <source>
        <dbReference type="Google" id="ProtNLM"/>
    </source>
</evidence>
<accession>A0ABQ6IJK0</accession>
<keyword evidence="5" id="KW-0012">Acyltransferase</keyword>
<protein>
    <recommendedName>
        <fullName evidence="8">Glutamate N-acetyltransferase</fullName>
    </recommendedName>
</protein>
<evidence type="ECO:0000313" key="6">
    <source>
        <dbReference type="EMBL" id="GMA37322.1"/>
    </source>
</evidence>
<evidence type="ECO:0000256" key="4">
    <source>
        <dbReference type="ARBA" id="ARBA00022813"/>
    </source>
</evidence>
<gene>
    <name evidence="6" type="ORF">GCM10025876_35260</name>
</gene>
<comment type="caution">
    <text evidence="6">The sequence shown here is derived from an EMBL/GenBank/DDBJ whole genome shotgun (WGS) entry which is preliminary data.</text>
</comment>
<comment type="subunit">
    <text evidence="2">Heterotetramer of two alpha and two beta chains.</text>
</comment>
<comment type="similarity">
    <text evidence="1">Belongs to the ArgJ family.</text>
</comment>
<proteinExistence type="inferred from homology"/>
<evidence type="ECO:0000256" key="5">
    <source>
        <dbReference type="ARBA" id="ARBA00023315"/>
    </source>
</evidence>
<dbReference type="SUPFAM" id="SSF56266">
    <property type="entry name" value="DmpA/ArgJ-like"/>
    <property type="match status" value="1"/>
</dbReference>
<dbReference type="PANTHER" id="PTHR23100:SF0">
    <property type="entry name" value="ARGININE BIOSYNTHESIS BIFUNCTIONAL PROTEIN ARGJ, MITOCHONDRIAL"/>
    <property type="match status" value="1"/>
</dbReference>
<dbReference type="InterPro" id="IPR002813">
    <property type="entry name" value="Arg_biosynth_ArgJ"/>
</dbReference>
<name>A0ABQ6IJK0_9MICO</name>
<sequence>MPARLVADAEGASHDIAVTVQGATSEAAAEAVARAITRSNLFKTAIFGNDPNWGRIISAAGTVPADVAPFDARTLDVWVNGIQVCRASGVGEDRDLVDLTPREVTVVVEPSRGRRVGNDLD</sequence>
<keyword evidence="7" id="KW-1185">Reference proteome</keyword>
<keyword evidence="4" id="KW-0068">Autocatalytic cleavage</keyword>
<dbReference type="Pfam" id="PF01960">
    <property type="entry name" value="ArgJ"/>
    <property type="match status" value="1"/>
</dbReference>
<evidence type="ECO:0000313" key="7">
    <source>
        <dbReference type="Proteomes" id="UP001157125"/>
    </source>
</evidence>